<accession>A0AC34Q4V0</accession>
<evidence type="ECO:0000313" key="2">
    <source>
        <dbReference type="WBParaSite" id="JU765_v2.g13007.t1"/>
    </source>
</evidence>
<proteinExistence type="predicted"/>
<name>A0AC34Q4V0_9BILA</name>
<reference evidence="2" key="1">
    <citation type="submission" date="2022-11" db="UniProtKB">
        <authorList>
            <consortium name="WormBaseParasite"/>
        </authorList>
    </citation>
    <scope>IDENTIFICATION</scope>
</reference>
<dbReference type="Proteomes" id="UP000887576">
    <property type="component" value="Unplaced"/>
</dbReference>
<evidence type="ECO:0000313" key="1">
    <source>
        <dbReference type="Proteomes" id="UP000887576"/>
    </source>
</evidence>
<dbReference type="WBParaSite" id="JU765_v2.g13007.t1">
    <property type="protein sequence ID" value="JU765_v2.g13007.t1"/>
    <property type="gene ID" value="JU765_v2.g13007"/>
</dbReference>
<protein>
    <submittedName>
        <fullName evidence="2">BTB domain-containing protein</fullName>
    </submittedName>
</protein>
<organism evidence="1 2">
    <name type="scientific">Panagrolaimus sp. JU765</name>
    <dbReference type="NCBI Taxonomy" id="591449"/>
    <lineage>
        <taxon>Eukaryota</taxon>
        <taxon>Metazoa</taxon>
        <taxon>Ecdysozoa</taxon>
        <taxon>Nematoda</taxon>
        <taxon>Chromadorea</taxon>
        <taxon>Rhabditida</taxon>
        <taxon>Tylenchina</taxon>
        <taxon>Panagrolaimomorpha</taxon>
        <taxon>Panagrolaimoidea</taxon>
        <taxon>Panagrolaimidae</taxon>
        <taxon>Panagrolaimus</taxon>
    </lineage>
</organism>
<sequence length="284" mass="32300">MTSEIVKKCQFVVPTKSLTDSKVFKCPEEQIESITVKWRASVRGVTRSTIHTFDNNGTWGWNDFGKRDQLSKNGVITILATFTVTLTPQMMKRMKPQPQLQSSNSLFQLQSSNSPLSEEKFKDFTIHVGNKEIKVHKCILAHSSIVFAAMFQQKSNQAVCQGNIVITDYNFETIKAAVNLMYKNEVDPGLSVNTLLNLNKFVIQYGLVAKERILTTLKKKISPETVLEISSFSKKNNMVPLYNSCLDFFGRNLESNISKMKNLDALEPEFAKDVIKKYHSYHKN</sequence>